<dbReference type="AlphaFoldDB" id="A0A2N9GM61"/>
<reference evidence="1" key="1">
    <citation type="submission" date="2018-02" db="EMBL/GenBank/DDBJ databases">
        <authorList>
            <person name="Cohen D.B."/>
            <person name="Kent A.D."/>
        </authorList>
    </citation>
    <scope>NUCLEOTIDE SEQUENCE</scope>
</reference>
<dbReference type="EMBL" id="OIVN01002085">
    <property type="protein sequence ID" value="SPD00411.1"/>
    <property type="molecule type" value="Genomic_DNA"/>
</dbReference>
<gene>
    <name evidence="1" type="ORF">FSB_LOCUS28293</name>
</gene>
<evidence type="ECO:0000313" key="1">
    <source>
        <dbReference type="EMBL" id="SPD00411.1"/>
    </source>
</evidence>
<protein>
    <submittedName>
        <fullName evidence="1">Uncharacterized protein</fullName>
    </submittedName>
</protein>
<accession>A0A2N9GM61</accession>
<sequence length="308" mass="35219">MAFMSESDEKESLIMSTPTTTKVVYFLKPSMSKALLCKFPDNSFAFDFDYTQSSIWSPLVPRLHSAMDLDIKPRNRRFSIGNGKKNKLKKLTSNIKKKLNVTTFNLNLNPFNNNKINPSHFSETPLKTTCYPPTTKAWTKALKATSKHFKKKKKDPMAHTFPKIGFGVGKKLKEGDGFDMEGFPESGGQSWRLWECIFRWILEMEMLDHPYVGSLLSWSNIREGDGFLARKLDRALLNDLWPSTFAQTMVEFLPPGCARDQEHGSSLLSSAAQISWLIEQEVRRARVCILAKSSARDKELWSHLRIQT</sequence>
<proteinExistence type="predicted"/>
<dbReference type="PANTHER" id="PTHR34287">
    <property type="entry name" value="OS06G0551500 PROTEIN-RELATED"/>
    <property type="match status" value="1"/>
</dbReference>
<organism evidence="1">
    <name type="scientific">Fagus sylvatica</name>
    <name type="common">Beechnut</name>
    <dbReference type="NCBI Taxonomy" id="28930"/>
    <lineage>
        <taxon>Eukaryota</taxon>
        <taxon>Viridiplantae</taxon>
        <taxon>Streptophyta</taxon>
        <taxon>Embryophyta</taxon>
        <taxon>Tracheophyta</taxon>
        <taxon>Spermatophyta</taxon>
        <taxon>Magnoliopsida</taxon>
        <taxon>eudicotyledons</taxon>
        <taxon>Gunneridae</taxon>
        <taxon>Pentapetalae</taxon>
        <taxon>rosids</taxon>
        <taxon>fabids</taxon>
        <taxon>Fagales</taxon>
        <taxon>Fagaceae</taxon>
        <taxon>Fagus</taxon>
    </lineage>
</organism>
<dbReference type="PANTHER" id="PTHR34287:SF4">
    <property type="entry name" value="OS04G0504200 PROTEIN"/>
    <property type="match status" value="1"/>
</dbReference>
<name>A0A2N9GM61_FAGSY</name>